<dbReference type="Pfam" id="PF13335">
    <property type="entry name" value="Mg_chelatase_C"/>
    <property type="match status" value="1"/>
</dbReference>
<dbReference type="EMBL" id="JAIQZJ010000001">
    <property type="protein sequence ID" value="MBZ5737030.1"/>
    <property type="molecule type" value="Genomic_DNA"/>
</dbReference>
<dbReference type="Pfam" id="PF01078">
    <property type="entry name" value="Mg_chelatase"/>
    <property type="match status" value="1"/>
</dbReference>
<dbReference type="InterPro" id="IPR000523">
    <property type="entry name" value="Mg_chelatse_chII-like_cat_dom"/>
</dbReference>
<organism evidence="3 4">
    <name type="scientific">Nocardioides mangrovi</name>
    <dbReference type="NCBI Taxonomy" id="2874580"/>
    <lineage>
        <taxon>Bacteria</taxon>
        <taxon>Bacillati</taxon>
        <taxon>Actinomycetota</taxon>
        <taxon>Actinomycetes</taxon>
        <taxon>Propionibacteriales</taxon>
        <taxon>Nocardioidaceae</taxon>
        <taxon>Nocardioides</taxon>
    </lineage>
</organism>
<dbReference type="Gene3D" id="3.30.230.10">
    <property type="match status" value="1"/>
</dbReference>
<comment type="caution">
    <text evidence="3">The sequence shown here is derived from an EMBL/GenBank/DDBJ whole genome shotgun (WGS) entry which is preliminary data.</text>
</comment>
<proteinExistence type="inferred from homology"/>
<dbReference type="InterPro" id="IPR014721">
    <property type="entry name" value="Ribsml_uS5_D2-typ_fold_subgr"/>
</dbReference>
<dbReference type="InterPro" id="IPR003593">
    <property type="entry name" value="AAA+_ATPase"/>
</dbReference>
<dbReference type="InterPro" id="IPR004482">
    <property type="entry name" value="Mg_chelat-rel"/>
</dbReference>
<evidence type="ECO:0000256" key="1">
    <source>
        <dbReference type="ARBA" id="ARBA00006354"/>
    </source>
</evidence>
<evidence type="ECO:0000313" key="3">
    <source>
        <dbReference type="EMBL" id="MBZ5737030.1"/>
    </source>
</evidence>
<dbReference type="InterPro" id="IPR045006">
    <property type="entry name" value="CHLI-like"/>
</dbReference>
<sequence>MAVSTTRAVSLNGAVGHLVDVQTDVSPGQAGLTLVGRPDSMLNEAPDRCRMAVVNSGLTWPATKRITVLLSPADLVKRGTHFDLAVAVSVLAADGSVPVEPLEATAFIGELTLDGNLRAVAGALPMVLAAAERGIRRVFVPEPQAREAAMVPDMEVFGMRSLAQVVAELRGEEVPEAPPVAPMSGARLLSWRGEDRLEETDMSDLLGMEDVRFAVEVAAAGGHHLLLSGPKGSGKTSVAERIPGLLPDLTRSESLELTAVHSLAGILDPSAGMLVRPPFSAPHHDASKASLIGGGSGAVRPGEVSRAHAGVLFLDEFPLFRSDVIEALRQPLESGDVTIARQEESVTLPARGMVVLACNPCPCGEWTKDQRSSRCQCAPRAVRDYQMRATGPVADRVDIVRNLRALRRGDRPDPLSVPESSASIRARVEEARLRQADRFGRESWRLNAHAPGPALRERWPLPPRGQRLLDDQVYGGALSRRGATRVHRVAWTVADLRRLSSPGIAEVETALCLRTGDPLLVAMLERVS</sequence>
<dbReference type="SUPFAM" id="SSF52540">
    <property type="entry name" value="P-loop containing nucleoside triphosphate hydrolases"/>
    <property type="match status" value="1"/>
</dbReference>
<evidence type="ECO:0000313" key="4">
    <source>
        <dbReference type="Proteomes" id="UP000780875"/>
    </source>
</evidence>
<dbReference type="InterPro" id="IPR027417">
    <property type="entry name" value="P-loop_NTPase"/>
</dbReference>
<comment type="similarity">
    <text evidence="1">Belongs to the Mg-chelatase subunits D/I family. ComM subfamily.</text>
</comment>
<dbReference type="Proteomes" id="UP000780875">
    <property type="component" value="Unassembled WGS sequence"/>
</dbReference>
<accession>A0ABS7U849</accession>
<dbReference type="SUPFAM" id="SSF54211">
    <property type="entry name" value="Ribosomal protein S5 domain 2-like"/>
    <property type="match status" value="1"/>
</dbReference>
<dbReference type="NCBIfam" id="TIGR00368">
    <property type="entry name" value="YifB family Mg chelatase-like AAA ATPase"/>
    <property type="match status" value="1"/>
</dbReference>
<dbReference type="RefSeq" id="WP_224121395.1">
    <property type="nucleotide sequence ID" value="NZ_JAIQZJ010000001.1"/>
</dbReference>
<gene>
    <name evidence="3" type="ORF">K8U61_02555</name>
</gene>
<reference evidence="3 4" key="1">
    <citation type="submission" date="2021-09" db="EMBL/GenBank/DDBJ databases">
        <title>Whole genome sequence of Nocardioides sp. GBK3QG-3.</title>
        <authorList>
            <person name="Tuo L."/>
        </authorList>
    </citation>
    <scope>NUCLEOTIDE SEQUENCE [LARGE SCALE GENOMIC DNA]</scope>
    <source>
        <strain evidence="3 4">GBK3QG-3</strain>
    </source>
</reference>
<dbReference type="PANTHER" id="PTHR32039:SF7">
    <property type="entry name" value="COMPETENCE PROTEIN COMM"/>
    <property type="match status" value="1"/>
</dbReference>
<dbReference type="Pfam" id="PF13541">
    <property type="entry name" value="ChlI"/>
    <property type="match status" value="1"/>
</dbReference>
<dbReference type="InterPro" id="IPR025158">
    <property type="entry name" value="Mg_chelat-rel_C"/>
</dbReference>
<dbReference type="Gene3D" id="3.40.50.300">
    <property type="entry name" value="P-loop containing nucleotide triphosphate hydrolases"/>
    <property type="match status" value="1"/>
</dbReference>
<dbReference type="SMART" id="SM00382">
    <property type="entry name" value="AAA"/>
    <property type="match status" value="1"/>
</dbReference>
<dbReference type="InterPro" id="IPR020568">
    <property type="entry name" value="Ribosomal_Su5_D2-typ_SF"/>
</dbReference>
<keyword evidence="4" id="KW-1185">Reference proteome</keyword>
<dbReference type="PANTHER" id="PTHR32039">
    <property type="entry name" value="MAGNESIUM-CHELATASE SUBUNIT CHLI"/>
    <property type="match status" value="1"/>
</dbReference>
<evidence type="ECO:0000259" key="2">
    <source>
        <dbReference type="SMART" id="SM00382"/>
    </source>
</evidence>
<protein>
    <submittedName>
        <fullName evidence="3">YifB family Mg chelatase-like AAA ATPase</fullName>
    </submittedName>
</protein>
<feature type="domain" description="AAA+ ATPase" evidence="2">
    <location>
        <begin position="221"/>
        <end position="410"/>
    </location>
</feature>
<name>A0ABS7U849_9ACTN</name>